<dbReference type="GO" id="GO:0005737">
    <property type="term" value="C:cytoplasm"/>
    <property type="evidence" value="ECO:0007669"/>
    <property type="project" value="UniProtKB-SubCell"/>
</dbReference>
<keyword evidence="5 9" id="KW-0285">Flavoprotein</keyword>
<dbReference type="PROSITE" id="PS00912">
    <property type="entry name" value="DHODEHASE_2"/>
    <property type="match status" value="1"/>
</dbReference>
<comment type="pathway">
    <text evidence="2 9">Pyrimidine metabolism; UMP biosynthesis via de novo pathway.</text>
</comment>
<comment type="similarity">
    <text evidence="3 9">Belongs to the dihydroorotate dehydrogenase family. Type 1 subfamily.</text>
</comment>
<comment type="cofactor">
    <cofactor evidence="9">
        <name>FMN</name>
        <dbReference type="ChEBI" id="CHEBI:58210"/>
    </cofactor>
    <text evidence="9">Binds 1 FMN per subunit.</text>
</comment>
<feature type="binding site" evidence="9">
    <location>
        <position position="20"/>
    </location>
    <ligand>
        <name>FMN</name>
        <dbReference type="ChEBI" id="CHEBI:58210"/>
    </ligand>
</feature>
<feature type="binding site" evidence="9">
    <location>
        <position position="161"/>
    </location>
    <ligand>
        <name>FMN</name>
        <dbReference type="ChEBI" id="CHEBI:58210"/>
    </ligand>
</feature>
<dbReference type="PIRSF" id="PIRSF000164">
    <property type="entry name" value="DHO_oxidase"/>
    <property type="match status" value="1"/>
</dbReference>
<keyword evidence="7 9" id="KW-0665">Pyrimidine biosynthesis</keyword>
<feature type="binding site" evidence="9">
    <location>
        <begin position="66"/>
        <end position="70"/>
    </location>
    <ligand>
        <name>substrate</name>
    </ligand>
</feature>
<feature type="binding site" evidence="9">
    <location>
        <begin position="261"/>
        <end position="262"/>
    </location>
    <ligand>
        <name>FMN</name>
        <dbReference type="ChEBI" id="CHEBI:58210"/>
    </ligand>
</feature>
<accession>A0A7V4E317</accession>
<dbReference type="InterPro" id="IPR001295">
    <property type="entry name" value="Dihydroorotate_DH_CS"/>
</dbReference>
<feature type="active site" description="Nucleophile" evidence="9">
    <location>
        <position position="126"/>
    </location>
</feature>
<dbReference type="EMBL" id="DTDR01000121">
    <property type="protein sequence ID" value="HGK63901.1"/>
    <property type="molecule type" value="Genomic_DNA"/>
</dbReference>
<dbReference type="Gene3D" id="3.20.20.70">
    <property type="entry name" value="Aldolase class I"/>
    <property type="match status" value="1"/>
</dbReference>
<sequence length="299" mass="32684">MNLTQKIKNITFQNPILLASGTYGFGLKFTKVINQTGGIVTKTITFNPLIGNPPPRIYEIEGGIINSVGLENPGAVYFSKRVLSNLKNLTTNLIVSVGGESGEEMIKVIKILDNQLISAYELNLSCPNIKAGGILLGQEPRMVEKILKEVKNNTKKPIIAKIPTTLCNPIEIAKAVENGGGDFVTITNTIPGLVIDVERQKPFLGGVIGGISGTFLKHYSLYLIAKIKKIIKIPIIGCGGIKNYRDVLEYLFCGAMLVEIGTLNLQNPFGVVKIIKDLKKWVKKNKLKDLKEIIGKIEI</sequence>
<organism evidence="11">
    <name type="scientific">candidate division WOR-3 bacterium</name>
    <dbReference type="NCBI Taxonomy" id="2052148"/>
    <lineage>
        <taxon>Bacteria</taxon>
        <taxon>Bacteria division WOR-3</taxon>
    </lineage>
</organism>
<comment type="subcellular location">
    <subcellularLocation>
        <location evidence="1 9">Cytoplasm</location>
    </subcellularLocation>
</comment>
<evidence type="ECO:0000256" key="6">
    <source>
        <dbReference type="ARBA" id="ARBA00022643"/>
    </source>
</evidence>
<comment type="caution">
    <text evidence="11">The sequence shown here is derived from an EMBL/GenBank/DDBJ whole genome shotgun (WGS) entry which is preliminary data.</text>
</comment>
<dbReference type="InterPro" id="IPR012135">
    <property type="entry name" value="Dihydroorotate_DH_1_2"/>
</dbReference>
<evidence type="ECO:0000256" key="9">
    <source>
        <dbReference type="HAMAP-Rule" id="MF_00224"/>
    </source>
</evidence>
<dbReference type="InterPro" id="IPR024920">
    <property type="entry name" value="Dihydroorotate_DH_1"/>
</dbReference>
<evidence type="ECO:0000256" key="8">
    <source>
        <dbReference type="ARBA" id="ARBA00023002"/>
    </source>
</evidence>
<evidence type="ECO:0000256" key="5">
    <source>
        <dbReference type="ARBA" id="ARBA00022630"/>
    </source>
</evidence>
<reference evidence="11" key="1">
    <citation type="journal article" date="2020" name="mSystems">
        <title>Genome- and Community-Level Interaction Insights into Carbon Utilization and Element Cycling Functions of Hydrothermarchaeota in Hydrothermal Sediment.</title>
        <authorList>
            <person name="Zhou Z."/>
            <person name="Liu Y."/>
            <person name="Xu W."/>
            <person name="Pan J."/>
            <person name="Luo Z.H."/>
            <person name="Li M."/>
        </authorList>
    </citation>
    <scope>NUCLEOTIDE SEQUENCE [LARGE SCALE GENOMIC DNA]</scope>
    <source>
        <strain evidence="11">SpSt-697</strain>
    </source>
</reference>
<evidence type="ECO:0000256" key="4">
    <source>
        <dbReference type="ARBA" id="ARBA00022490"/>
    </source>
</evidence>
<dbReference type="InterPro" id="IPR013785">
    <property type="entry name" value="Aldolase_TIM"/>
</dbReference>
<evidence type="ECO:0000256" key="2">
    <source>
        <dbReference type="ARBA" id="ARBA00004725"/>
    </source>
</evidence>
<feature type="binding site" evidence="9">
    <location>
        <begin position="239"/>
        <end position="240"/>
    </location>
    <ligand>
        <name>FMN</name>
        <dbReference type="ChEBI" id="CHEBI:58210"/>
    </ligand>
</feature>
<keyword evidence="6 9" id="KW-0288">FMN</keyword>
<dbReference type="HAMAP" id="MF_00224">
    <property type="entry name" value="DHO_dh_type1"/>
    <property type="match status" value="1"/>
</dbReference>
<dbReference type="GO" id="GO:0006207">
    <property type="term" value="P:'de novo' pyrimidine nucleobase biosynthetic process"/>
    <property type="evidence" value="ECO:0007669"/>
    <property type="project" value="InterPro"/>
</dbReference>
<dbReference type="UniPathway" id="UPA00070"/>
<dbReference type="FunFam" id="3.20.20.70:FF:000027">
    <property type="entry name" value="Dihydropyrimidine dehydrogenase [NADP(+)]"/>
    <property type="match status" value="1"/>
</dbReference>
<dbReference type="InterPro" id="IPR050074">
    <property type="entry name" value="DHO_dehydrogenase"/>
</dbReference>
<feature type="binding site" evidence="9">
    <location>
        <begin position="42"/>
        <end position="43"/>
    </location>
    <ligand>
        <name>FMN</name>
        <dbReference type="ChEBI" id="CHEBI:58210"/>
    </ligand>
</feature>
<dbReference type="NCBIfam" id="TIGR01037">
    <property type="entry name" value="pyrD_sub1_fam"/>
    <property type="match status" value="1"/>
</dbReference>
<protein>
    <recommendedName>
        <fullName evidence="9">Dihydroorotate dehydrogenase</fullName>
        <shortName evidence="9">DHOD</shortName>
        <shortName evidence="9">DHODase</shortName>
        <shortName evidence="9">DHOdehase</shortName>
        <ecNumber evidence="9">1.3.-.-</ecNumber>
    </recommendedName>
</protein>
<dbReference type="SUPFAM" id="SSF51395">
    <property type="entry name" value="FMN-linked oxidoreductases"/>
    <property type="match status" value="1"/>
</dbReference>
<evidence type="ECO:0000313" key="11">
    <source>
        <dbReference type="EMBL" id="HGK63901.1"/>
    </source>
</evidence>
<evidence type="ECO:0000256" key="1">
    <source>
        <dbReference type="ARBA" id="ARBA00004496"/>
    </source>
</evidence>
<dbReference type="Pfam" id="PF01180">
    <property type="entry name" value="DHO_dh"/>
    <property type="match status" value="1"/>
</dbReference>
<feature type="binding site" evidence="9">
    <location>
        <position position="123"/>
    </location>
    <ligand>
        <name>substrate</name>
    </ligand>
</feature>
<dbReference type="InterPro" id="IPR005720">
    <property type="entry name" value="Dihydroorotate_DH_cat"/>
</dbReference>
<dbReference type="InterPro" id="IPR049622">
    <property type="entry name" value="Dihydroorotate_DH_I"/>
</dbReference>
<dbReference type="EC" id="1.3.-.-" evidence="9"/>
<proteinExistence type="inferred from homology"/>
<dbReference type="GO" id="GO:0004152">
    <property type="term" value="F:dihydroorotate dehydrogenase activity"/>
    <property type="evidence" value="ECO:0007669"/>
    <property type="project" value="UniProtKB-UniRule"/>
</dbReference>
<keyword evidence="4 9" id="KW-0963">Cytoplasm</keyword>
<dbReference type="AlphaFoldDB" id="A0A7V4E317"/>
<dbReference type="NCBIfam" id="NF005574">
    <property type="entry name" value="PRK07259.1"/>
    <property type="match status" value="1"/>
</dbReference>
<evidence type="ECO:0000259" key="10">
    <source>
        <dbReference type="Pfam" id="PF01180"/>
    </source>
</evidence>
<dbReference type="PANTHER" id="PTHR48109">
    <property type="entry name" value="DIHYDROOROTATE DEHYDROGENASE (QUINONE), MITOCHONDRIAL-RELATED"/>
    <property type="match status" value="1"/>
</dbReference>
<comment type="catalytic activity">
    <reaction evidence="9">
        <text>(S)-dihydroorotate + A = orotate + AH2</text>
        <dbReference type="Rhea" id="RHEA:18073"/>
        <dbReference type="ChEBI" id="CHEBI:13193"/>
        <dbReference type="ChEBI" id="CHEBI:17499"/>
        <dbReference type="ChEBI" id="CHEBI:30839"/>
        <dbReference type="ChEBI" id="CHEBI:30864"/>
    </reaction>
</comment>
<name>A0A7V4E317_UNCW3</name>
<keyword evidence="8 9" id="KW-0560">Oxidoreductase</keyword>
<feature type="binding site" evidence="9">
    <location>
        <position position="123"/>
    </location>
    <ligand>
        <name>FMN</name>
        <dbReference type="ChEBI" id="CHEBI:58210"/>
    </ligand>
</feature>
<comment type="caution">
    <text evidence="9">Lacks conserved residue(s) required for the propagation of feature annotation.</text>
</comment>
<dbReference type="PANTHER" id="PTHR48109:SF1">
    <property type="entry name" value="DIHYDROOROTATE DEHYDROGENASE (FUMARATE)"/>
    <property type="match status" value="1"/>
</dbReference>
<feature type="binding site" evidence="9">
    <location>
        <position position="42"/>
    </location>
    <ligand>
        <name>substrate</name>
    </ligand>
</feature>
<dbReference type="GO" id="GO:0044205">
    <property type="term" value="P:'de novo' UMP biosynthetic process"/>
    <property type="evidence" value="ECO:0007669"/>
    <property type="project" value="UniProtKB-UniRule"/>
</dbReference>
<gene>
    <name evidence="9" type="primary">pyrD</name>
    <name evidence="11" type="ORF">ENU74_04860</name>
</gene>
<comment type="function">
    <text evidence="9">Catalyzes the conversion of dihydroorotate to orotate.</text>
</comment>
<evidence type="ECO:0000256" key="3">
    <source>
        <dbReference type="ARBA" id="ARBA00008008"/>
    </source>
</evidence>
<evidence type="ECO:0000256" key="7">
    <source>
        <dbReference type="ARBA" id="ARBA00022975"/>
    </source>
</evidence>
<feature type="binding site" evidence="9">
    <location>
        <begin position="188"/>
        <end position="189"/>
    </location>
    <ligand>
        <name>substrate</name>
    </ligand>
</feature>
<feature type="binding site" evidence="9">
    <location>
        <position position="213"/>
    </location>
    <ligand>
        <name>FMN</name>
        <dbReference type="ChEBI" id="CHEBI:58210"/>
    </ligand>
</feature>
<feature type="domain" description="Dihydroorotate dehydrogenase catalytic" evidence="10">
    <location>
        <begin position="3"/>
        <end position="280"/>
    </location>
</feature>